<dbReference type="EMBL" id="GL349478">
    <property type="protein sequence ID" value="KNC53032.1"/>
    <property type="molecule type" value="Genomic_DNA"/>
</dbReference>
<dbReference type="Proteomes" id="UP000054408">
    <property type="component" value="Unassembled WGS sequence"/>
</dbReference>
<protein>
    <submittedName>
        <fullName evidence="1">Uncharacterized protein</fullName>
    </submittedName>
</protein>
<organism evidence="1 2">
    <name type="scientific">Thecamonas trahens ATCC 50062</name>
    <dbReference type="NCBI Taxonomy" id="461836"/>
    <lineage>
        <taxon>Eukaryota</taxon>
        <taxon>Apusozoa</taxon>
        <taxon>Apusomonadida</taxon>
        <taxon>Apusomonadidae</taxon>
        <taxon>Thecamonas</taxon>
    </lineage>
</organism>
<proteinExistence type="predicted"/>
<dbReference type="GeneID" id="25567811"/>
<dbReference type="RefSeq" id="XP_013754710.1">
    <property type="nucleotide sequence ID" value="XM_013899256.1"/>
</dbReference>
<name>A0A0L0DL43_THETB</name>
<gene>
    <name evidence="1" type="ORF">AMSG_09324</name>
</gene>
<evidence type="ECO:0000313" key="1">
    <source>
        <dbReference type="EMBL" id="KNC53032.1"/>
    </source>
</evidence>
<keyword evidence="2" id="KW-1185">Reference proteome</keyword>
<sequence>MAAVGSGGDGEPVLAVLAGGAVVRVAADGDGLAADVYVVLRDEAAAAAGAELGGGVELVAHPQLGHVAALRLPGLRVVGVAGVPGVPAARVTTEAADGELGEAIIARRRGRGEVLVMRGAVPVAACPVGEGEVRLAAAIPVTGGRYVVGAVVGGVRMVVVVSPPARGRACAPWAVSAVPVHGDRGRAGGIPLAGGFTAPHQLLFVDAALEQVVLVKPEAVAEAAAVPEAPVATGGPATPLMAPLAAALAGRAQTNACMLASEDAALIAETAMARLVADQLAQREPSRAAADELLGGLVPLVGTPPNNGRLTTPAKSAAAPAASLVKLHSVEAVAGSGVALVIYHPEPLGPGLMMVSGAQASQPMTTVTRASPESALVVVWLDIDEAVLYTGAPWVMYTEASLPRAVLTLERNALAAATTSQPSLAAAQALFFHPKTATLELCIVGDGVIEALAACGLSALPPPLIPLSLSAPDASPPVWPGTFTIAFNETASIPHIISGQTTGVMYYDAAHGRSLVTRVNGKYDRYCGSVEIARNTPCNHLVVPSASGQQVRYLDFPERKYCCQCCTQAQGCGVVSPDWMANATFEGETTYGGYNTYEWNAKGLQANLYYETVDGSIPVRLNQVPDDVQDFDPTTWSTAPLDDSLFDVPSYCGGKCYTSVVCDLLNHAPIF</sequence>
<evidence type="ECO:0000313" key="2">
    <source>
        <dbReference type="Proteomes" id="UP000054408"/>
    </source>
</evidence>
<dbReference type="AlphaFoldDB" id="A0A0L0DL43"/>
<accession>A0A0L0DL43</accession>
<reference evidence="1 2" key="1">
    <citation type="submission" date="2010-05" db="EMBL/GenBank/DDBJ databases">
        <title>The Genome Sequence of Thecamonas trahens ATCC 50062.</title>
        <authorList>
            <consortium name="The Broad Institute Genome Sequencing Platform"/>
            <person name="Russ C."/>
            <person name="Cuomo C."/>
            <person name="Shea T."/>
            <person name="Young S.K."/>
            <person name="Zeng Q."/>
            <person name="Koehrsen M."/>
            <person name="Haas B."/>
            <person name="Borodovsky M."/>
            <person name="Guigo R."/>
            <person name="Alvarado L."/>
            <person name="Berlin A."/>
            <person name="Bochicchio J."/>
            <person name="Borenstein D."/>
            <person name="Chapman S."/>
            <person name="Chen Z."/>
            <person name="Freedman E."/>
            <person name="Gellesch M."/>
            <person name="Goldberg J."/>
            <person name="Griggs A."/>
            <person name="Gujja S."/>
            <person name="Heilman E."/>
            <person name="Heiman D."/>
            <person name="Hepburn T."/>
            <person name="Howarth C."/>
            <person name="Jen D."/>
            <person name="Larson L."/>
            <person name="Mehta T."/>
            <person name="Park D."/>
            <person name="Pearson M."/>
            <person name="Roberts A."/>
            <person name="Saif S."/>
            <person name="Shenoy N."/>
            <person name="Sisk P."/>
            <person name="Stolte C."/>
            <person name="Sykes S."/>
            <person name="Thomson T."/>
            <person name="Walk T."/>
            <person name="White J."/>
            <person name="Yandava C."/>
            <person name="Burger G."/>
            <person name="Gray M.W."/>
            <person name="Holland P.W.H."/>
            <person name="King N."/>
            <person name="Lang F.B.F."/>
            <person name="Roger A.J."/>
            <person name="Ruiz-Trillo I."/>
            <person name="Lander E."/>
            <person name="Nusbaum C."/>
        </authorList>
    </citation>
    <scope>NUCLEOTIDE SEQUENCE [LARGE SCALE GENOMIC DNA]</scope>
    <source>
        <strain evidence="1 2">ATCC 50062</strain>
    </source>
</reference>
<dbReference type="OrthoDB" id="406551at2759"/>
<dbReference type="eggNOG" id="ENOG502S3WH">
    <property type="taxonomic scope" value="Eukaryota"/>
</dbReference>